<sequence length="147" mass="15071">MCSPPPTPLAPRMSHGEYNKSRLTQTRMSSKHVVSASRAGGADFMTLAAATCNGAQYSSDAVTAIAGVLDETAPDWLTVLSFAQPAGRRRRRSARGCAAPTGSKELRLGCAGGGGGRSRPRAHAAAGAGSVRAAVPQRAVAPVSLRE</sequence>
<dbReference type="Proteomes" id="UP000249218">
    <property type="component" value="Unassembled WGS sequence"/>
</dbReference>
<evidence type="ECO:0000313" key="3">
    <source>
        <dbReference type="Proteomes" id="UP000249218"/>
    </source>
</evidence>
<evidence type="ECO:0000313" key="2">
    <source>
        <dbReference type="EMBL" id="PZC75405.1"/>
    </source>
</evidence>
<accession>A0A2W1BP95</accession>
<name>A0A2W1BP95_HELAM</name>
<proteinExistence type="predicted"/>
<protein>
    <submittedName>
        <fullName evidence="2">Uncharacterized protein</fullName>
    </submittedName>
</protein>
<feature type="region of interest" description="Disordered" evidence="1">
    <location>
        <begin position="108"/>
        <end position="131"/>
    </location>
</feature>
<reference evidence="2 3" key="1">
    <citation type="journal article" date="2017" name="BMC Biol.">
        <title>Genomic innovations, transcriptional plasticity and gene loss underlying the evolution and divergence of two highly polyphagous and invasive Helicoverpa pest species.</title>
        <authorList>
            <person name="Pearce S.L."/>
            <person name="Clarke D.F."/>
            <person name="East P.D."/>
            <person name="Elfekih S."/>
            <person name="Gordon K.H."/>
            <person name="Jermiin L.S."/>
            <person name="McGaughran A."/>
            <person name="Oakeshott J.G."/>
            <person name="Papanikolaou A."/>
            <person name="Perera O.P."/>
            <person name="Rane R.V."/>
            <person name="Richards S."/>
            <person name="Tay W.T."/>
            <person name="Walsh T.K."/>
            <person name="Anderson A."/>
            <person name="Anderson C.J."/>
            <person name="Asgari S."/>
            <person name="Board P.G."/>
            <person name="Bretschneider A."/>
            <person name="Campbell P.M."/>
            <person name="Chertemps T."/>
            <person name="Christeller J.T."/>
            <person name="Coppin C.W."/>
            <person name="Downes S.J."/>
            <person name="Duan G."/>
            <person name="Farnsworth C.A."/>
            <person name="Good R.T."/>
            <person name="Han L.B."/>
            <person name="Han Y.C."/>
            <person name="Hatje K."/>
            <person name="Horne I."/>
            <person name="Huang Y.P."/>
            <person name="Hughes D.S."/>
            <person name="Jacquin-Joly E."/>
            <person name="James W."/>
            <person name="Jhangiani S."/>
            <person name="Kollmar M."/>
            <person name="Kuwar S.S."/>
            <person name="Li S."/>
            <person name="Liu N.Y."/>
            <person name="Maibeche M.T."/>
            <person name="Miller J.R."/>
            <person name="Montagne N."/>
            <person name="Perry T."/>
            <person name="Qu J."/>
            <person name="Song S.V."/>
            <person name="Sutton G.G."/>
            <person name="Vogel H."/>
            <person name="Walenz B.P."/>
            <person name="Xu W."/>
            <person name="Zhang H.J."/>
            <person name="Zou Z."/>
            <person name="Batterham P."/>
            <person name="Edwards O.R."/>
            <person name="Feyereisen R."/>
            <person name="Gibbs R.A."/>
            <person name="Heckel D.G."/>
            <person name="McGrath A."/>
            <person name="Robin C."/>
            <person name="Scherer S.E."/>
            <person name="Worley K.C."/>
            <person name="Wu Y.D."/>
        </authorList>
    </citation>
    <scope>NUCLEOTIDE SEQUENCE [LARGE SCALE GENOMIC DNA]</scope>
    <source>
        <strain evidence="2">Harm_GR_Male_#8</strain>
        <tissue evidence="2">Whole organism</tissue>
    </source>
</reference>
<organism evidence="2 3">
    <name type="scientific">Helicoverpa armigera</name>
    <name type="common">Cotton bollworm</name>
    <name type="synonym">Heliothis armigera</name>
    <dbReference type="NCBI Taxonomy" id="29058"/>
    <lineage>
        <taxon>Eukaryota</taxon>
        <taxon>Metazoa</taxon>
        <taxon>Ecdysozoa</taxon>
        <taxon>Arthropoda</taxon>
        <taxon>Hexapoda</taxon>
        <taxon>Insecta</taxon>
        <taxon>Pterygota</taxon>
        <taxon>Neoptera</taxon>
        <taxon>Endopterygota</taxon>
        <taxon>Lepidoptera</taxon>
        <taxon>Glossata</taxon>
        <taxon>Ditrysia</taxon>
        <taxon>Noctuoidea</taxon>
        <taxon>Noctuidae</taxon>
        <taxon>Heliothinae</taxon>
        <taxon>Helicoverpa</taxon>
    </lineage>
</organism>
<keyword evidence="3" id="KW-1185">Reference proteome</keyword>
<dbReference type="EMBL" id="KZ149997">
    <property type="protein sequence ID" value="PZC75405.1"/>
    <property type="molecule type" value="Genomic_DNA"/>
</dbReference>
<dbReference type="AlphaFoldDB" id="A0A2W1BP95"/>
<evidence type="ECO:0000256" key="1">
    <source>
        <dbReference type="SAM" id="MobiDB-lite"/>
    </source>
</evidence>
<gene>
    <name evidence="2" type="primary">HaOG206135</name>
    <name evidence="2" type="ORF">B5X24_HaOG206135</name>
</gene>